<dbReference type="InterPro" id="IPR048271">
    <property type="entry name" value="PNMA_N"/>
</dbReference>
<evidence type="ECO:0000313" key="3">
    <source>
        <dbReference type="Proteomes" id="UP000694393"/>
    </source>
</evidence>
<dbReference type="PANTHER" id="PTHR23095:SF18">
    <property type="entry name" value="ZINC FINGER CCHC DOMAIN-CONTAINING PROTEIN 12"/>
    <property type="match status" value="1"/>
</dbReference>
<dbReference type="InterPro" id="IPR026523">
    <property type="entry name" value="PNMA"/>
</dbReference>
<dbReference type="AlphaFoldDB" id="A0A8C8R5K3"/>
<dbReference type="Proteomes" id="UP000694393">
    <property type="component" value="Unplaced"/>
</dbReference>
<dbReference type="GO" id="GO:0005634">
    <property type="term" value="C:nucleus"/>
    <property type="evidence" value="ECO:0007669"/>
    <property type="project" value="TreeGrafter"/>
</dbReference>
<accession>A0A8C8R5K3</accession>
<dbReference type="Pfam" id="PF20846">
    <property type="entry name" value="PNMA_N"/>
    <property type="match status" value="1"/>
</dbReference>
<sequence length="98" mass="10811">MGLKDWCKGMKIDPKNCILVQGVPEGFDEGTIESTLEERIAKCVVHGRMFQRGEGTYVVLCEFDKVMEPLSVPRDPLFSRGMGKGFRESTGQGCASPP</sequence>
<evidence type="ECO:0000259" key="1">
    <source>
        <dbReference type="Pfam" id="PF20846"/>
    </source>
</evidence>
<protein>
    <recommendedName>
        <fullName evidence="1">Paraneoplastic antigen Ma-like N-terminal domain-containing protein</fullName>
    </recommendedName>
</protein>
<name>A0A8C8R5K3_9SAUR</name>
<evidence type="ECO:0000313" key="2">
    <source>
        <dbReference type="Ensembl" id="ENSPCEP00000000397.1"/>
    </source>
</evidence>
<reference evidence="2" key="2">
    <citation type="submission" date="2025-09" db="UniProtKB">
        <authorList>
            <consortium name="Ensembl"/>
        </authorList>
    </citation>
    <scope>IDENTIFICATION</scope>
</reference>
<dbReference type="PANTHER" id="PTHR23095">
    <property type="entry name" value="PARANEOPLASTIC ANTIGEN"/>
    <property type="match status" value="1"/>
</dbReference>
<dbReference type="Ensembl" id="ENSPCET00000000407.1">
    <property type="protein sequence ID" value="ENSPCEP00000000397.1"/>
    <property type="gene ID" value="ENSPCEG00000000347.1"/>
</dbReference>
<keyword evidence="3" id="KW-1185">Reference proteome</keyword>
<reference evidence="2" key="1">
    <citation type="submission" date="2025-08" db="UniProtKB">
        <authorList>
            <consortium name="Ensembl"/>
        </authorList>
    </citation>
    <scope>IDENTIFICATION</scope>
</reference>
<feature type="domain" description="Paraneoplastic antigen Ma-like N-terminal" evidence="1">
    <location>
        <begin position="3"/>
        <end position="75"/>
    </location>
</feature>
<proteinExistence type="predicted"/>
<organism evidence="2 3">
    <name type="scientific">Pelusios castaneus</name>
    <name type="common">West African mud turtle</name>
    <dbReference type="NCBI Taxonomy" id="367368"/>
    <lineage>
        <taxon>Eukaryota</taxon>
        <taxon>Metazoa</taxon>
        <taxon>Chordata</taxon>
        <taxon>Craniata</taxon>
        <taxon>Vertebrata</taxon>
        <taxon>Euteleostomi</taxon>
        <taxon>Archelosauria</taxon>
        <taxon>Testudinata</taxon>
        <taxon>Testudines</taxon>
        <taxon>Pleurodira</taxon>
        <taxon>Pelomedusidae</taxon>
        <taxon>Pelusios</taxon>
    </lineage>
</organism>